<accession>A0AC35EWP6</accession>
<evidence type="ECO:0000313" key="2">
    <source>
        <dbReference type="WBParaSite" id="PS1159_v2.g11558.t1"/>
    </source>
</evidence>
<organism evidence="1 2">
    <name type="scientific">Panagrolaimus sp. PS1159</name>
    <dbReference type="NCBI Taxonomy" id="55785"/>
    <lineage>
        <taxon>Eukaryota</taxon>
        <taxon>Metazoa</taxon>
        <taxon>Ecdysozoa</taxon>
        <taxon>Nematoda</taxon>
        <taxon>Chromadorea</taxon>
        <taxon>Rhabditida</taxon>
        <taxon>Tylenchina</taxon>
        <taxon>Panagrolaimomorpha</taxon>
        <taxon>Panagrolaimoidea</taxon>
        <taxon>Panagrolaimidae</taxon>
        <taxon>Panagrolaimus</taxon>
    </lineage>
</organism>
<reference evidence="2" key="1">
    <citation type="submission" date="2022-11" db="UniProtKB">
        <authorList>
            <consortium name="WormBaseParasite"/>
        </authorList>
    </citation>
    <scope>IDENTIFICATION</scope>
</reference>
<proteinExistence type="predicted"/>
<name>A0AC35EWP6_9BILA</name>
<protein>
    <submittedName>
        <fullName evidence="2">Uncharacterized protein</fullName>
    </submittedName>
</protein>
<sequence length="480" mass="57410">MIISKELYDKCCPSYKEGIDELEQKIDEIKHSDDDMATKLCETIMKFSNSYLTPREYWKYLMQRIKKKVLANDVEEWEKACRKIAKRALFHLCYSKEWNAIRYKVQDDDDGTFVCYFNAYDDKHLKLLNFQNDFYFESGKHKSCFPEYVVRSRDLEYPHARLQECMNEYEKKSSRIPSAKLTKRYKVNKILYYKIKSVEHNVEEWFYVLNETRDVAFVADNVEYLLGKSLFKIKLWKLYISFLEEHGEYSRLLEILSLYCRFFMDDDEIKEKYKREMARFGFSGLSLKKALEKSHFIFACGIGTIRYVHIRYALEWGLNIDEKVLFVKPWTNDDGTIDYSTFRWMSEMVFATINESPDITIANIKSYFSNVIHLVFIDDIIEFLCKVRIVEKYDDEIIKTVYINPFVKEEIVETETSVRTVYDGINLFALIFEGIDIPEFARQKHTNHSSHHLREECEQEFDEMMNVENFAEETLDESML</sequence>
<dbReference type="WBParaSite" id="PS1159_v2.g11558.t1">
    <property type="protein sequence ID" value="PS1159_v2.g11558.t1"/>
    <property type="gene ID" value="PS1159_v2.g11558"/>
</dbReference>
<evidence type="ECO:0000313" key="1">
    <source>
        <dbReference type="Proteomes" id="UP000887580"/>
    </source>
</evidence>
<dbReference type="Proteomes" id="UP000887580">
    <property type="component" value="Unplaced"/>
</dbReference>